<dbReference type="PANTHER" id="PTHR13734:SF5">
    <property type="entry name" value="CCA TRNA NUCLEOTIDYLTRANSFERASE, MITOCHONDRIAL"/>
    <property type="match status" value="1"/>
</dbReference>
<organism evidence="2 3">
    <name type="scientific">Micractinium conductrix</name>
    <dbReference type="NCBI Taxonomy" id="554055"/>
    <lineage>
        <taxon>Eukaryota</taxon>
        <taxon>Viridiplantae</taxon>
        <taxon>Chlorophyta</taxon>
        <taxon>core chlorophytes</taxon>
        <taxon>Trebouxiophyceae</taxon>
        <taxon>Chlorellales</taxon>
        <taxon>Chlorellaceae</taxon>
        <taxon>Chlorella clade</taxon>
        <taxon>Micractinium</taxon>
    </lineage>
</organism>
<accession>A0A2P6VS18</accession>
<keyword evidence="3" id="KW-1185">Reference proteome</keyword>
<dbReference type="GO" id="GO:0052927">
    <property type="term" value="F:CC tRNA cytidylyltransferase activity"/>
    <property type="evidence" value="ECO:0007669"/>
    <property type="project" value="TreeGrafter"/>
</dbReference>
<evidence type="ECO:0000313" key="3">
    <source>
        <dbReference type="Proteomes" id="UP000239649"/>
    </source>
</evidence>
<dbReference type="OrthoDB" id="445712at2759"/>
<dbReference type="AlphaFoldDB" id="A0A2P6VS18"/>
<evidence type="ECO:0000256" key="1">
    <source>
        <dbReference type="ARBA" id="ARBA00022884"/>
    </source>
</evidence>
<dbReference type="Gene3D" id="1.10.3090.10">
    <property type="entry name" value="cca-adding enzyme, domain 2"/>
    <property type="match status" value="1"/>
</dbReference>
<name>A0A2P6VS18_9CHLO</name>
<comment type="caution">
    <text evidence="2">The sequence shown here is derived from an EMBL/GenBank/DDBJ whole genome shotgun (WGS) entry which is preliminary data.</text>
</comment>
<dbReference type="GO" id="GO:0052929">
    <property type="term" value="F:ATP:3'-cytidine-cytidine-tRNA adenylyltransferase activity"/>
    <property type="evidence" value="ECO:0007669"/>
    <property type="project" value="TreeGrafter"/>
</dbReference>
<dbReference type="SUPFAM" id="SSF81891">
    <property type="entry name" value="Poly A polymerase C-terminal region-like"/>
    <property type="match status" value="1"/>
</dbReference>
<dbReference type="GO" id="GO:0003723">
    <property type="term" value="F:RNA binding"/>
    <property type="evidence" value="ECO:0007669"/>
    <property type="project" value="UniProtKB-KW"/>
</dbReference>
<dbReference type="Proteomes" id="UP000239649">
    <property type="component" value="Unassembled WGS sequence"/>
</dbReference>
<dbReference type="GO" id="GO:0001680">
    <property type="term" value="P:tRNA 3'-terminal CCA addition"/>
    <property type="evidence" value="ECO:0007669"/>
    <property type="project" value="TreeGrafter"/>
</dbReference>
<keyword evidence="1" id="KW-0694">RNA-binding</keyword>
<dbReference type="EMBL" id="LHPF02000001">
    <property type="protein sequence ID" value="PSC76867.1"/>
    <property type="molecule type" value="Genomic_DNA"/>
</dbReference>
<proteinExistence type="predicted"/>
<dbReference type="STRING" id="554055.A0A2P6VS18"/>
<reference evidence="2 3" key="1">
    <citation type="journal article" date="2018" name="Plant J.">
        <title>Genome sequences of Chlorella sorokiniana UTEX 1602 and Micractinium conductrix SAG 241.80: implications to maltose excretion by a green alga.</title>
        <authorList>
            <person name="Arriola M.B."/>
            <person name="Velmurugan N."/>
            <person name="Zhang Y."/>
            <person name="Plunkett M.H."/>
            <person name="Hondzo H."/>
            <person name="Barney B.M."/>
        </authorList>
    </citation>
    <scope>NUCLEOTIDE SEQUENCE [LARGE SCALE GENOMIC DNA]</scope>
    <source>
        <strain evidence="2 3">SAG 241.80</strain>
    </source>
</reference>
<sequence length="327" mass="34214">MNSTHTPFSPRPVREALAHKVSRERVGAELEGMLHGPDPVMAVRLLHRLRIFTAVFAPPPATAGGALPSEDAFGSAACSLTVEAFDAMQAWKHPECGFDQEAQRRCMLAAVLLPLAGLTVPAAKGKPVSAAAHVVRDSLKWKAKDADAVDVLHSAAPELIAVYQALQGRPDGVPAPEELRVRLGRCIRRLKQLWPAGCVAAALLHSNPAARGQLSGDEAEAAAKAAVQEALDSEAEAAGTQRRLDFCEALLGAAVAYGIDGCWQWKPLLDGKQVMAATGMKGGGPALGKLMEAAVDWQLAHPGAPADECCAHLQELHAAAAAATQAG</sequence>
<protein>
    <submittedName>
        <fullName evidence="2">CCA tRNA nucleotidyltransferase 2</fullName>
    </submittedName>
</protein>
<dbReference type="PANTHER" id="PTHR13734">
    <property type="entry name" value="TRNA-NUCLEOTIDYLTRANSFERASE"/>
    <property type="match status" value="1"/>
</dbReference>
<evidence type="ECO:0000313" key="2">
    <source>
        <dbReference type="EMBL" id="PSC76867.1"/>
    </source>
</evidence>
<gene>
    <name evidence="2" type="primary">g767</name>
    <name evidence="2" type="ORF">C2E20_0767</name>
</gene>